<dbReference type="GO" id="GO:0055085">
    <property type="term" value="P:transmembrane transport"/>
    <property type="evidence" value="ECO:0007669"/>
    <property type="project" value="InterPro"/>
</dbReference>
<feature type="transmembrane region" description="Helical" evidence="11">
    <location>
        <begin position="77"/>
        <end position="102"/>
    </location>
</feature>
<gene>
    <name evidence="14" type="ORF">FXF65_06215</name>
</gene>
<feature type="domain" description="ABC transporter" evidence="12">
    <location>
        <begin position="305"/>
        <end position="553"/>
    </location>
</feature>
<dbReference type="InterPro" id="IPR000515">
    <property type="entry name" value="MetI-like"/>
</dbReference>
<dbReference type="NCBIfam" id="TIGR01727">
    <property type="entry name" value="oligo_HPY"/>
    <property type="match status" value="1"/>
</dbReference>
<dbReference type="GO" id="GO:0005524">
    <property type="term" value="F:ATP binding"/>
    <property type="evidence" value="ECO:0007669"/>
    <property type="project" value="UniProtKB-KW"/>
</dbReference>
<dbReference type="FunFam" id="3.40.50.300:FF:000016">
    <property type="entry name" value="Oligopeptide ABC transporter ATP-binding component"/>
    <property type="match status" value="1"/>
</dbReference>
<keyword evidence="9 11" id="KW-1133">Transmembrane helix</keyword>
<name>A0A5D0UGQ6_9ACTN</name>
<proteinExistence type="inferred from homology"/>
<dbReference type="Pfam" id="PF00528">
    <property type="entry name" value="BPD_transp_1"/>
    <property type="match status" value="1"/>
</dbReference>
<dbReference type="SUPFAM" id="SSF161098">
    <property type="entry name" value="MetI-like"/>
    <property type="match status" value="1"/>
</dbReference>
<evidence type="ECO:0000256" key="9">
    <source>
        <dbReference type="ARBA" id="ARBA00022989"/>
    </source>
</evidence>
<evidence type="ECO:0000256" key="3">
    <source>
        <dbReference type="ARBA" id="ARBA00005417"/>
    </source>
</evidence>
<dbReference type="Pfam" id="PF00005">
    <property type="entry name" value="ABC_tran"/>
    <property type="match status" value="1"/>
</dbReference>
<dbReference type="PANTHER" id="PTHR43297:SF2">
    <property type="entry name" value="DIPEPTIDE TRANSPORT ATP-BINDING PROTEIN DPPD"/>
    <property type="match status" value="1"/>
</dbReference>
<evidence type="ECO:0000313" key="14">
    <source>
        <dbReference type="EMBL" id="TYC17578.1"/>
    </source>
</evidence>
<evidence type="ECO:0000256" key="5">
    <source>
        <dbReference type="ARBA" id="ARBA00022475"/>
    </source>
</evidence>
<dbReference type="InterPro" id="IPR003439">
    <property type="entry name" value="ABC_transporter-like_ATP-bd"/>
</dbReference>
<evidence type="ECO:0000256" key="2">
    <source>
        <dbReference type="ARBA" id="ARBA00004202"/>
    </source>
</evidence>
<accession>A0A5D0UGQ6</accession>
<keyword evidence="15" id="KW-1185">Reference proteome</keyword>
<organism evidence="14 15">
    <name type="scientific">Actinomadura syzygii</name>
    <dbReference type="NCBI Taxonomy" id="1427538"/>
    <lineage>
        <taxon>Bacteria</taxon>
        <taxon>Bacillati</taxon>
        <taxon>Actinomycetota</taxon>
        <taxon>Actinomycetes</taxon>
        <taxon>Streptosporangiales</taxon>
        <taxon>Thermomonosporaceae</taxon>
        <taxon>Actinomadura</taxon>
    </lineage>
</organism>
<evidence type="ECO:0000256" key="7">
    <source>
        <dbReference type="ARBA" id="ARBA00022741"/>
    </source>
</evidence>
<evidence type="ECO:0000259" key="12">
    <source>
        <dbReference type="PROSITE" id="PS50893"/>
    </source>
</evidence>
<dbReference type="InterPro" id="IPR003593">
    <property type="entry name" value="AAA+_ATPase"/>
</dbReference>
<evidence type="ECO:0000259" key="13">
    <source>
        <dbReference type="PROSITE" id="PS50928"/>
    </source>
</evidence>
<dbReference type="CDD" id="cd03257">
    <property type="entry name" value="ABC_NikE_OppD_transporters"/>
    <property type="match status" value="1"/>
</dbReference>
<evidence type="ECO:0000313" key="15">
    <source>
        <dbReference type="Proteomes" id="UP000322634"/>
    </source>
</evidence>
<feature type="transmembrane region" description="Helical" evidence="11">
    <location>
        <begin position="141"/>
        <end position="163"/>
    </location>
</feature>
<dbReference type="Proteomes" id="UP000322634">
    <property type="component" value="Unassembled WGS sequence"/>
</dbReference>
<dbReference type="RefSeq" id="WP_148348721.1">
    <property type="nucleotide sequence ID" value="NZ_JBHSBF010000003.1"/>
</dbReference>
<dbReference type="GO" id="GO:0005886">
    <property type="term" value="C:plasma membrane"/>
    <property type="evidence" value="ECO:0007669"/>
    <property type="project" value="UniProtKB-SubCell"/>
</dbReference>
<dbReference type="GO" id="GO:0016887">
    <property type="term" value="F:ATP hydrolysis activity"/>
    <property type="evidence" value="ECO:0007669"/>
    <property type="project" value="InterPro"/>
</dbReference>
<keyword evidence="5" id="KW-1003">Cell membrane</keyword>
<dbReference type="PROSITE" id="PS50928">
    <property type="entry name" value="ABC_TM1"/>
    <property type="match status" value="1"/>
</dbReference>
<keyword evidence="7" id="KW-0547">Nucleotide-binding</keyword>
<keyword evidence="10 11" id="KW-0472">Membrane</keyword>
<feature type="domain" description="ABC transmembrane type-1" evidence="13">
    <location>
        <begin position="75"/>
        <end position="264"/>
    </location>
</feature>
<dbReference type="InterPro" id="IPR035906">
    <property type="entry name" value="MetI-like_sf"/>
</dbReference>
<feature type="transmembrane region" description="Helical" evidence="11">
    <location>
        <begin position="184"/>
        <end position="206"/>
    </location>
</feature>
<evidence type="ECO:0000256" key="11">
    <source>
        <dbReference type="RuleBase" id="RU363032"/>
    </source>
</evidence>
<comment type="similarity">
    <text evidence="3">Belongs to the ABC transporter superfamily.</text>
</comment>
<evidence type="ECO:0000256" key="8">
    <source>
        <dbReference type="ARBA" id="ARBA00022840"/>
    </source>
</evidence>
<dbReference type="Gene3D" id="3.40.50.300">
    <property type="entry name" value="P-loop containing nucleotide triphosphate hydrolases"/>
    <property type="match status" value="1"/>
</dbReference>
<keyword evidence="4 11" id="KW-0813">Transport</keyword>
<evidence type="ECO:0000256" key="6">
    <source>
        <dbReference type="ARBA" id="ARBA00022692"/>
    </source>
</evidence>
<dbReference type="PANTHER" id="PTHR43297">
    <property type="entry name" value="OLIGOPEPTIDE TRANSPORT ATP-BINDING PROTEIN APPD"/>
    <property type="match status" value="1"/>
</dbReference>
<dbReference type="SUPFAM" id="SSF52540">
    <property type="entry name" value="P-loop containing nucleoside triphosphate hydrolases"/>
    <property type="match status" value="1"/>
</dbReference>
<evidence type="ECO:0000256" key="4">
    <source>
        <dbReference type="ARBA" id="ARBA00022448"/>
    </source>
</evidence>
<evidence type="ECO:0000256" key="10">
    <source>
        <dbReference type="ARBA" id="ARBA00023136"/>
    </source>
</evidence>
<reference evidence="14 15" key="1">
    <citation type="submission" date="2019-08" db="EMBL/GenBank/DDBJ databases">
        <title>Actinomadura sp. nov. CYP1-5 isolated from mountain soil.</title>
        <authorList>
            <person name="Songsumanus A."/>
            <person name="Kuncharoen N."/>
            <person name="Kudo T."/>
            <person name="Yuki M."/>
            <person name="Igarashi Y."/>
            <person name="Tanasupawat S."/>
        </authorList>
    </citation>
    <scope>NUCLEOTIDE SEQUENCE [LARGE SCALE GENOMIC DNA]</scope>
    <source>
        <strain evidence="14 15">GKU157</strain>
    </source>
</reference>
<dbReference type="CDD" id="cd06261">
    <property type="entry name" value="TM_PBP2"/>
    <property type="match status" value="1"/>
</dbReference>
<dbReference type="EMBL" id="VSFF01000002">
    <property type="protein sequence ID" value="TYC17578.1"/>
    <property type="molecule type" value="Genomic_DNA"/>
</dbReference>
<evidence type="ECO:0000256" key="1">
    <source>
        <dbReference type="ARBA" id="ARBA00004141"/>
    </source>
</evidence>
<dbReference type="OrthoDB" id="9809030at2"/>
<dbReference type="InterPro" id="IPR027417">
    <property type="entry name" value="P-loop_NTPase"/>
</dbReference>
<dbReference type="Gene3D" id="1.10.3720.10">
    <property type="entry name" value="MetI-like"/>
    <property type="match status" value="1"/>
</dbReference>
<feature type="transmembrane region" description="Helical" evidence="11">
    <location>
        <begin position="114"/>
        <end position="135"/>
    </location>
</feature>
<sequence length="621" mass="65545">MNADVRRRPPARPVTVACALYLLVLVVTAVAAPVLAPYPPDRVDLSVRLTGPSAAHWLGADELGRDQLSRMMFGARVALAASFEAVALGLAAGVPLGLLVGYLGGWWDRVAMRLADVAGSIPTLLFAFAIIAALGRGLTNAMLAISIVFALNLLRVTRGAVLVERERAYVDAARVLGLGRFRTMVGEILPNVAGPLVVQASIFLGVAQLFEAMLSFLGLGVGTGTASWGQMLDRSRTYAAEQPWLPVFPGLAVTCTVLAFNLLGDGLRDALGRAGDTGLPWGRSRRRPVIHATGGAVSRMALLTVRGLDVRFPSEDGPVAVVDGVSFDVAEGEVFGLVGESGSGKTMTALAVAGLVPAPGTIGARAVRLDGRELTGRSDAELARVRGPGIAMVFQDPWDALSPVHPVGRQIAEPLRTHAGLSRRAARERAAELLAQVGVPDARRRLDDYPFQFSGGMAQRVMIAQALACDPRLLVADEPTAALDVTVQRQVLDLLLDLRERFRTSILLISHDLGVVAEVCDRVAVMYAGQIVETAPASRLFAAPRHPYTAALLAATPRATEQVAGALRTLPGTVPEPGARPAGCRFRPRCAFAVGACAAGPVPFADGARCLRRDELVLGRE</sequence>
<comment type="caution">
    <text evidence="14">The sequence shown here is derived from an EMBL/GenBank/DDBJ whole genome shotgun (WGS) entry which is preliminary data.</text>
</comment>
<dbReference type="GO" id="GO:0015833">
    <property type="term" value="P:peptide transport"/>
    <property type="evidence" value="ECO:0007669"/>
    <property type="project" value="InterPro"/>
</dbReference>
<dbReference type="AlphaFoldDB" id="A0A5D0UGQ6"/>
<keyword evidence="6 11" id="KW-0812">Transmembrane</keyword>
<dbReference type="PROSITE" id="PS50893">
    <property type="entry name" value="ABC_TRANSPORTER_2"/>
    <property type="match status" value="1"/>
</dbReference>
<protein>
    <submittedName>
        <fullName evidence="14">Dipeptide/oligopeptide/nickel ABC transporter permease/ATP-binding protein</fullName>
    </submittedName>
</protein>
<dbReference type="Pfam" id="PF08352">
    <property type="entry name" value="oligo_HPY"/>
    <property type="match status" value="1"/>
</dbReference>
<comment type="subcellular location">
    <subcellularLocation>
        <location evidence="11">Cell membrane</location>
        <topology evidence="11">Multi-pass membrane protein</topology>
    </subcellularLocation>
    <subcellularLocation>
        <location evidence="2">Cell membrane</location>
        <topology evidence="2">Peripheral membrane protein</topology>
    </subcellularLocation>
    <subcellularLocation>
        <location evidence="1">Membrane</location>
        <topology evidence="1">Multi-pass membrane protein</topology>
    </subcellularLocation>
</comment>
<dbReference type="SMART" id="SM00382">
    <property type="entry name" value="AAA"/>
    <property type="match status" value="1"/>
</dbReference>
<dbReference type="InterPro" id="IPR050388">
    <property type="entry name" value="ABC_Ni/Peptide_Import"/>
</dbReference>
<dbReference type="InterPro" id="IPR013563">
    <property type="entry name" value="Oligopep_ABC_C"/>
</dbReference>
<dbReference type="PROSITE" id="PS00211">
    <property type="entry name" value="ABC_TRANSPORTER_1"/>
    <property type="match status" value="1"/>
</dbReference>
<keyword evidence="8 14" id="KW-0067">ATP-binding</keyword>
<dbReference type="InterPro" id="IPR017871">
    <property type="entry name" value="ABC_transporter-like_CS"/>
</dbReference>
<comment type="similarity">
    <text evidence="11">Belongs to the binding-protein-dependent transport system permease family.</text>
</comment>